<gene>
    <name evidence="2" type="ORF">C1N32_08990</name>
</gene>
<dbReference type="RefSeq" id="WP_102966062.1">
    <property type="nucleotide sequence ID" value="NZ_POSK01000004.1"/>
</dbReference>
<feature type="transmembrane region" description="Helical" evidence="1">
    <location>
        <begin position="70"/>
        <end position="98"/>
    </location>
</feature>
<comment type="caution">
    <text evidence="2">The sequence shown here is derived from an EMBL/GenBank/DDBJ whole genome shotgun (WGS) entry which is preliminary data.</text>
</comment>
<sequence>MSIETAGTGALFVILIMALVTLVTRWGGVFVMSFVPINQKVQQFIAAMSGSVLVAIIAPLLIQGDMGAKLALAMTAIFALTTKRPLTAIALGIAMAAVTRQMDIY</sequence>
<evidence type="ECO:0000313" key="3">
    <source>
        <dbReference type="Proteomes" id="UP000236449"/>
    </source>
</evidence>
<proteinExistence type="predicted"/>
<keyword evidence="1" id="KW-0472">Membrane</keyword>
<dbReference type="Proteomes" id="UP000236449">
    <property type="component" value="Unassembled WGS sequence"/>
</dbReference>
<dbReference type="EMBL" id="POSK01000004">
    <property type="protein sequence ID" value="PNI05503.1"/>
    <property type="molecule type" value="Genomic_DNA"/>
</dbReference>
<feature type="transmembrane region" description="Helical" evidence="1">
    <location>
        <begin position="44"/>
        <end position="64"/>
    </location>
</feature>
<dbReference type="Pfam" id="PF05437">
    <property type="entry name" value="AzlD"/>
    <property type="match status" value="1"/>
</dbReference>
<keyword evidence="1" id="KW-1133">Transmembrane helix</keyword>
<organism evidence="2 3">
    <name type="scientific">Vibrio diazotrophicus</name>
    <dbReference type="NCBI Taxonomy" id="685"/>
    <lineage>
        <taxon>Bacteria</taxon>
        <taxon>Pseudomonadati</taxon>
        <taxon>Pseudomonadota</taxon>
        <taxon>Gammaproteobacteria</taxon>
        <taxon>Vibrionales</taxon>
        <taxon>Vibrionaceae</taxon>
        <taxon>Vibrio</taxon>
    </lineage>
</organism>
<evidence type="ECO:0000313" key="2">
    <source>
        <dbReference type="EMBL" id="PNI05503.1"/>
    </source>
</evidence>
<protein>
    <submittedName>
        <fullName evidence="2">Branched-chain amino acid transporter</fullName>
    </submittedName>
</protein>
<dbReference type="AlphaFoldDB" id="A0A2J8I4R4"/>
<reference evidence="2 3" key="1">
    <citation type="submission" date="2018-01" db="EMBL/GenBank/DDBJ databases">
        <title>Draft genome sequences of six Vibrio diazotrophicus strains isolated from deep-sea sediments of the Baltic Sea.</title>
        <authorList>
            <person name="Castillo D."/>
            <person name="Vandieken V."/>
            <person name="Chiang O."/>
            <person name="Middelboe M."/>
        </authorList>
    </citation>
    <scope>NUCLEOTIDE SEQUENCE [LARGE SCALE GENOMIC DNA]</scope>
    <source>
        <strain evidence="2 3">60.27F</strain>
    </source>
</reference>
<dbReference type="InterPro" id="IPR008407">
    <property type="entry name" value="Brnchd-chn_aa_trnsp_AzlD"/>
</dbReference>
<accession>A0A2J8I4R4</accession>
<feature type="transmembrane region" description="Helical" evidence="1">
    <location>
        <begin position="6"/>
        <end position="32"/>
    </location>
</feature>
<dbReference type="OrthoDB" id="9156894at2"/>
<name>A0A2J8I4R4_VIBDI</name>
<evidence type="ECO:0000256" key="1">
    <source>
        <dbReference type="SAM" id="Phobius"/>
    </source>
</evidence>
<keyword evidence="1" id="KW-0812">Transmembrane</keyword>